<dbReference type="AlphaFoldDB" id="A8DJJ3"/>
<name>A8DJJ3_9BACT</name>
<proteinExistence type="predicted"/>
<sequence length="38" mass="4455">MIVLTQRAFWVMKYRRGYLSLVGSYAKSLDMLLPATKF</sequence>
<reference evidence="1" key="1">
    <citation type="journal article" date="2007" name="Science">
        <title>Candidatus Chloracidobacterium thermophilum: an aerobic phototrophic Acidobacterium.</title>
        <authorList>
            <person name="Bryant D.A."/>
            <person name="Costas A.M."/>
            <person name="Maresca J.A."/>
            <person name="Chew A.G."/>
            <person name="Klatt C.G."/>
            <person name="Bateson M.M."/>
            <person name="Tallon L.J."/>
            <person name="Hostetler J."/>
            <person name="Nelson W.C."/>
            <person name="Heidelberg J.F."/>
            <person name="Ward D.M."/>
        </authorList>
    </citation>
    <scope>NUCLEOTIDE SEQUENCE</scope>
</reference>
<accession>A8DJJ3</accession>
<evidence type="ECO:0000313" key="1">
    <source>
        <dbReference type="EMBL" id="ABV27428.1"/>
    </source>
</evidence>
<organism evidence="1">
    <name type="scientific">Chloracidobacterium thermophilum</name>
    <dbReference type="NCBI Taxonomy" id="458033"/>
    <lineage>
        <taxon>Bacteria</taxon>
        <taxon>Pseudomonadati</taxon>
        <taxon>Acidobacteriota</taxon>
        <taxon>Terriglobia</taxon>
        <taxon>Terriglobales</taxon>
        <taxon>Acidobacteriaceae</taxon>
        <taxon>Chloracidobacterium</taxon>
    </lineage>
</organism>
<dbReference type="EMBL" id="EF531339">
    <property type="protein sequence ID" value="ABV27428.1"/>
    <property type="molecule type" value="Genomic_DNA"/>
</dbReference>
<gene>
    <name evidence="1" type="ORF">YS_M60-F11.086</name>
</gene>
<protein>
    <submittedName>
        <fullName evidence="1">Uncharacterized protein</fullName>
    </submittedName>
</protein>